<keyword evidence="5" id="KW-1185">Reference proteome</keyword>
<dbReference type="Gene3D" id="3.60.21.10">
    <property type="match status" value="1"/>
</dbReference>
<dbReference type="InterPro" id="IPR051158">
    <property type="entry name" value="Metallophosphoesterase_sf"/>
</dbReference>
<dbReference type="PANTHER" id="PTHR31302">
    <property type="entry name" value="TRANSMEMBRANE PROTEIN WITH METALLOPHOSPHOESTERASE DOMAIN-RELATED"/>
    <property type="match status" value="1"/>
</dbReference>
<dbReference type="SUPFAM" id="SSF56300">
    <property type="entry name" value="Metallo-dependent phosphatases"/>
    <property type="match status" value="1"/>
</dbReference>
<dbReference type="InterPro" id="IPR029052">
    <property type="entry name" value="Metallo-depent_PP-like"/>
</dbReference>
<gene>
    <name evidence="4" type="ORF">QQ91_0008410</name>
</gene>
<protein>
    <submittedName>
        <fullName evidence="4">Metallophosphoesterase</fullName>
    </submittedName>
</protein>
<dbReference type="InterPro" id="IPR004843">
    <property type="entry name" value="Calcineurin-like_PHP"/>
</dbReference>
<sequence>MPPPWCPLVLPRRYRRALLLGLMSVACLFYAAVLEPNWLEIKALEVTLPHLPAAFEGYRLVHLTDIHADAWMTPKRLEKLVQQVNHQNPDLVVLTGDFVTNQAEVYGPTLMQLAALRATDKAIAVLGNHDVWSNRPLVAQTLQAAGVKVLENSLVVIEHQGQSLVVGGIGDVWTGRDRLEDLLQQLPTAGCQILLVHEPDFAHQSAPTEKFDLQLSGHSHGGQVKIPLLGAPKLPPYGQDYPFGRYQVGTMIQYTGRGVGMVRPRVRLNARPELTVLTLHAGASPTEG</sequence>
<accession>A0ABD4T2L5</accession>
<evidence type="ECO:0000256" key="1">
    <source>
        <dbReference type="ARBA" id="ARBA00022723"/>
    </source>
</evidence>
<comment type="caution">
    <text evidence="4">The sequence shown here is derived from an EMBL/GenBank/DDBJ whole genome shotgun (WGS) entry which is preliminary data.</text>
</comment>
<dbReference type="EMBL" id="JTHE03000045">
    <property type="protein sequence ID" value="MCM1982844.1"/>
    <property type="molecule type" value="Genomic_DNA"/>
</dbReference>
<dbReference type="GO" id="GO:0046872">
    <property type="term" value="F:metal ion binding"/>
    <property type="evidence" value="ECO:0007669"/>
    <property type="project" value="UniProtKB-KW"/>
</dbReference>
<evidence type="ECO:0000259" key="3">
    <source>
        <dbReference type="Pfam" id="PF00149"/>
    </source>
</evidence>
<evidence type="ECO:0000313" key="5">
    <source>
        <dbReference type="Proteomes" id="UP000031561"/>
    </source>
</evidence>
<dbReference type="AlphaFoldDB" id="A0ABD4T2L5"/>
<evidence type="ECO:0000313" key="4">
    <source>
        <dbReference type="EMBL" id="MCM1982844.1"/>
    </source>
</evidence>
<keyword evidence="2" id="KW-0378">Hydrolase</keyword>
<keyword evidence="1" id="KW-0479">Metal-binding</keyword>
<dbReference type="CDD" id="cd07385">
    <property type="entry name" value="MPP_YkuE_C"/>
    <property type="match status" value="1"/>
</dbReference>
<reference evidence="4 5" key="1">
    <citation type="journal article" date="2015" name="Genome Announc.">
        <title>Draft Genome Sequence of Filamentous Marine Cyanobacterium Lyngbya confervoides Strain BDU141951.</title>
        <authorList>
            <person name="Chandrababunaidu M.M."/>
            <person name="Sen D."/>
            <person name="Tripathy S."/>
        </authorList>
    </citation>
    <scope>NUCLEOTIDE SEQUENCE [LARGE SCALE GENOMIC DNA]</scope>
    <source>
        <strain evidence="4 5">BDU141951</strain>
    </source>
</reference>
<dbReference type="GO" id="GO:0016787">
    <property type="term" value="F:hydrolase activity"/>
    <property type="evidence" value="ECO:0007669"/>
    <property type="project" value="UniProtKB-KW"/>
</dbReference>
<name>A0ABD4T2L5_9CYAN</name>
<dbReference type="Proteomes" id="UP000031561">
    <property type="component" value="Unassembled WGS sequence"/>
</dbReference>
<dbReference type="RefSeq" id="WP_166281503.1">
    <property type="nucleotide sequence ID" value="NZ_JTHE03000045.1"/>
</dbReference>
<proteinExistence type="predicted"/>
<organism evidence="4 5">
    <name type="scientific">Lyngbya confervoides BDU141951</name>
    <dbReference type="NCBI Taxonomy" id="1574623"/>
    <lineage>
        <taxon>Bacteria</taxon>
        <taxon>Bacillati</taxon>
        <taxon>Cyanobacteriota</taxon>
        <taxon>Cyanophyceae</taxon>
        <taxon>Oscillatoriophycideae</taxon>
        <taxon>Oscillatoriales</taxon>
        <taxon>Microcoleaceae</taxon>
        <taxon>Lyngbya</taxon>
    </lineage>
</organism>
<evidence type="ECO:0000256" key="2">
    <source>
        <dbReference type="ARBA" id="ARBA00022801"/>
    </source>
</evidence>
<dbReference type="PANTHER" id="PTHR31302:SF31">
    <property type="entry name" value="PHOSPHODIESTERASE YAEI"/>
    <property type="match status" value="1"/>
</dbReference>
<feature type="domain" description="Calcineurin-like phosphoesterase" evidence="3">
    <location>
        <begin position="59"/>
        <end position="221"/>
    </location>
</feature>
<dbReference type="Pfam" id="PF00149">
    <property type="entry name" value="Metallophos"/>
    <property type="match status" value="1"/>
</dbReference>